<dbReference type="EMBL" id="CP006585">
    <property type="protein sequence ID" value="AGW12233.1"/>
    <property type="molecule type" value="Genomic_DNA"/>
</dbReference>
<dbReference type="InterPro" id="IPR039448">
    <property type="entry name" value="Beta_helix"/>
</dbReference>
<feature type="chain" id="PRO_5004588189" description="Right handed beta helix domain-containing protein" evidence="4">
    <location>
        <begin position="26"/>
        <end position="457"/>
    </location>
</feature>
<keyword evidence="8" id="KW-1185">Reference proteome</keyword>
<accession>T2G7H2</accession>
<dbReference type="KEGG" id="dgg:DGI_0306"/>
<organism evidence="7 8">
    <name type="scientific">Megalodesulfovibrio gigas (strain ATCC 19364 / DSM 1382 / NCIMB 9332 / VKM B-1759)</name>
    <name type="common">Desulfovibrio gigas</name>
    <dbReference type="NCBI Taxonomy" id="1121448"/>
    <lineage>
        <taxon>Bacteria</taxon>
        <taxon>Pseudomonadati</taxon>
        <taxon>Thermodesulfobacteriota</taxon>
        <taxon>Desulfovibrionia</taxon>
        <taxon>Desulfovibrionales</taxon>
        <taxon>Desulfovibrionaceae</taxon>
        <taxon>Megalodesulfovibrio</taxon>
    </lineage>
</organism>
<evidence type="ECO:0000256" key="2">
    <source>
        <dbReference type="ARBA" id="ARBA00022525"/>
    </source>
</evidence>
<evidence type="ECO:0000259" key="5">
    <source>
        <dbReference type="Pfam" id="PF07602"/>
    </source>
</evidence>
<dbReference type="Gene3D" id="2.160.20.10">
    <property type="entry name" value="Single-stranded right-handed beta-helix, Pectin lyase-like"/>
    <property type="match status" value="1"/>
</dbReference>
<proteinExistence type="predicted"/>
<feature type="domain" description="DUF1565" evidence="5">
    <location>
        <begin position="43"/>
        <end position="83"/>
    </location>
</feature>
<dbReference type="HOGENOM" id="CLU_598168_0_0_7"/>
<reference evidence="8" key="2">
    <citation type="submission" date="2013-07" db="EMBL/GenBank/DDBJ databases">
        <authorList>
            <person name="Morais-Silva F.O."/>
            <person name="Rezende A.M."/>
            <person name="Pimentel C."/>
            <person name="Resende D.M."/>
            <person name="Santos C.I."/>
            <person name="Clemente C."/>
            <person name="de Oliveira L.M."/>
            <person name="da Silva S.M."/>
            <person name="Costa D.A."/>
            <person name="Varela-Raposo A."/>
            <person name="Horacio E.C.A."/>
            <person name="Matos M."/>
            <person name="Flores O."/>
            <person name="Ruiz J.C."/>
            <person name="Rodrigues-Pousada C."/>
        </authorList>
    </citation>
    <scope>NUCLEOTIDE SEQUENCE [LARGE SCALE GENOMIC DNA]</scope>
    <source>
        <strain evidence="8">ATCC 19364 / DSM 1382 / NCIMB 9332 / VKM B-1759</strain>
    </source>
</reference>
<dbReference type="PATRIC" id="fig|1121448.10.peg.310"/>
<keyword evidence="2" id="KW-0964">Secreted</keyword>
<reference evidence="7 8" key="1">
    <citation type="journal article" date="2013" name="J. Bacteriol.">
        <title>Roles of HynAB and Ech, the only two hydrogenases found in the model sulfate reducer Desulfovibrio gigas.</title>
        <authorList>
            <person name="Morais-Silva F.O."/>
            <person name="Santos C.I."/>
            <person name="Rodrigues R."/>
            <person name="Pereira I.A."/>
            <person name="Rodrigues-Pousada C."/>
        </authorList>
    </citation>
    <scope>NUCLEOTIDE SEQUENCE [LARGE SCALE GENOMIC DNA]</scope>
    <source>
        <strain evidence="8">ATCC 19364 / DSM 1382 / NCIMB 9332 / VKM B-1759</strain>
    </source>
</reference>
<evidence type="ECO:0000313" key="7">
    <source>
        <dbReference type="EMBL" id="AGW12233.1"/>
    </source>
</evidence>
<dbReference type="PANTHER" id="PTHR40088:SF2">
    <property type="entry name" value="SECRETED SUGAR HYDROLASE"/>
    <property type="match status" value="1"/>
</dbReference>
<dbReference type="InterPro" id="IPR012334">
    <property type="entry name" value="Pectin_lyas_fold"/>
</dbReference>
<dbReference type="SUPFAM" id="SSF51126">
    <property type="entry name" value="Pectin lyase-like"/>
    <property type="match status" value="1"/>
</dbReference>
<feature type="domain" description="Right handed beta helix" evidence="6">
    <location>
        <begin position="156"/>
        <end position="314"/>
    </location>
</feature>
<dbReference type="STRING" id="1121448.DGI_0306"/>
<dbReference type="PANTHER" id="PTHR40088">
    <property type="entry name" value="PECTATE LYASE (EUROFUNG)"/>
    <property type="match status" value="1"/>
</dbReference>
<dbReference type="GO" id="GO:0005576">
    <property type="term" value="C:extracellular region"/>
    <property type="evidence" value="ECO:0007669"/>
    <property type="project" value="UniProtKB-SubCell"/>
</dbReference>
<comment type="subcellular location">
    <subcellularLocation>
        <location evidence="1">Secreted</location>
    </subcellularLocation>
</comment>
<evidence type="ECO:0000259" key="6">
    <source>
        <dbReference type="Pfam" id="PF13229"/>
    </source>
</evidence>
<dbReference type="InterPro" id="IPR011459">
    <property type="entry name" value="DUF1565"/>
</dbReference>
<evidence type="ECO:0000313" key="8">
    <source>
        <dbReference type="Proteomes" id="UP000016587"/>
    </source>
</evidence>
<dbReference type="GO" id="GO:0016837">
    <property type="term" value="F:carbon-oxygen lyase activity, acting on polysaccharides"/>
    <property type="evidence" value="ECO:0007669"/>
    <property type="project" value="TreeGrafter"/>
</dbReference>
<evidence type="ECO:0008006" key="9">
    <source>
        <dbReference type="Google" id="ProtNLM"/>
    </source>
</evidence>
<protein>
    <recommendedName>
        <fullName evidence="9">Right handed beta helix domain-containing protein</fullName>
    </recommendedName>
</protein>
<evidence type="ECO:0000256" key="1">
    <source>
        <dbReference type="ARBA" id="ARBA00004613"/>
    </source>
</evidence>
<evidence type="ECO:0000256" key="4">
    <source>
        <dbReference type="SAM" id="SignalP"/>
    </source>
</evidence>
<dbReference type="SMART" id="SM00710">
    <property type="entry name" value="PbH1"/>
    <property type="match status" value="4"/>
</dbReference>
<keyword evidence="3 4" id="KW-0732">Signal</keyword>
<name>T2G7H2_MEGG1</name>
<feature type="signal peptide" evidence="4">
    <location>
        <begin position="1"/>
        <end position="25"/>
    </location>
</feature>
<dbReference type="InterPro" id="IPR052052">
    <property type="entry name" value="Polysaccharide_Lyase_9"/>
</dbReference>
<dbReference type="InterPro" id="IPR011050">
    <property type="entry name" value="Pectin_lyase_fold/virulence"/>
</dbReference>
<dbReference type="AlphaFoldDB" id="T2G7H2"/>
<dbReference type="Pfam" id="PF13229">
    <property type="entry name" value="Beta_helix"/>
    <property type="match status" value="1"/>
</dbReference>
<dbReference type="InterPro" id="IPR006626">
    <property type="entry name" value="PbH1"/>
</dbReference>
<dbReference type="Proteomes" id="UP000016587">
    <property type="component" value="Chromosome"/>
</dbReference>
<evidence type="ECO:0000256" key="3">
    <source>
        <dbReference type="ARBA" id="ARBA00022729"/>
    </source>
</evidence>
<dbReference type="eggNOG" id="COG3420">
    <property type="taxonomic scope" value="Bacteria"/>
</dbReference>
<gene>
    <name evidence="7" type="ORF">DGI_0306</name>
</gene>
<sequence length="457" mass="49170">MCTAVCVLAGPACLHAATFSPGVQADVCNRATLSGVVRYVATTGNDTTGDGTAARPYRTLLRAAEVVQANETIVLRQGTYVEADEIRLRVPGVTIRSYPGEWAIVDRRAETEYGSGIYFYVGSDGGALECVEVRGGFYAVSTETKWDWGDPDDRAGASRIRIENTKLHSSLRDVVKIKPNSDDIIIRHNEIYNSGVNEPPDDCNAEGIDNVNGDRTLVAHNHIHDICSTGVYLKGGATDGVIEYNLIERTGGAGILLGFDTSPEYFDLTVNPNYYENIRGIARNNLVRDTGGSGIGFYASLDAKAYNNTLVDTASSFHTPIYFGITFQDWDPEAGRPANRNPTVLYNIVSQPGTPTQQVVAIRYSTELGGLSALDGALRINANCYWRAAGAAWFDDGRTNWSGNFAQWKTHIGGDGSTRETNPQLDADSLPQQAVCMGRGHGGALGGGVPGMALLLE</sequence>
<dbReference type="Pfam" id="PF07602">
    <property type="entry name" value="DUF1565"/>
    <property type="match status" value="1"/>
</dbReference>